<dbReference type="RefSeq" id="WP_156338176.1">
    <property type="nucleotide sequence ID" value="NZ_CP012159.1"/>
</dbReference>
<accession>A0A0K1E7B7</accession>
<feature type="region of interest" description="Disordered" evidence="1">
    <location>
        <begin position="51"/>
        <end position="100"/>
    </location>
</feature>
<evidence type="ECO:0000256" key="1">
    <source>
        <dbReference type="SAM" id="MobiDB-lite"/>
    </source>
</evidence>
<sequence>MQRRSGVGVGVGIALGVVTLALAFTALPLRSTSTGPPRRAMHARQVTAHSIAAASPGRSVGREPGAAVGDGHVALSPERSPPRARGAPDAGDVEPQDDAGQSVLRSVLEGDTLLSRYWALRNQPLHRREQRAGYLALLSDPAMHEKVRHELLHPNEAWQDARRNLQQLMEVDYLADALSWPDNPRREALLDLLATTIGADNFTRGADLDQRRTKATVKMELYALLFALDPARAHAVVEAARGTRLEGLLQFIAEEVRRRERVQVAMERRPGVFAGGADDERDVAVRAR</sequence>
<protein>
    <submittedName>
        <fullName evidence="2">Uncharacterized protein</fullName>
    </submittedName>
</protein>
<evidence type="ECO:0000313" key="3">
    <source>
        <dbReference type="Proteomes" id="UP000067626"/>
    </source>
</evidence>
<proteinExistence type="predicted"/>
<dbReference type="Proteomes" id="UP000067626">
    <property type="component" value="Chromosome"/>
</dbReference>
<dbReference type="EMBL" id="CP012159">
    <property type="protein sequence ID" value="AKT36754.1"/>
    <property type="molecule type" value="Genomic_DNA"/>
</dbReference>
<dbReference type="STRING" id="52.CMC5_008750"/>
<organism evidence="2 3">
    <name type="scientific">Chondromyces crocatus</name>
    <dbReference type="NCBI Taxonomy" id="52"/>
    <lineage>
        <taxon>Bacteria</taxon>
        <taxon>Pseudomonadati</taxon>
        <taxon>Myxococcota</taxon>
        <taxon>Polyangia</taxon>
        <taxon>Polyangiales</taxon>
        <taxon>Polyangiaceae</taxon>
        <taxon>Chondromyces</taxon>
    </lineage>
</organism>
<dbReference type="AlphaFoldDB" id="A0A0K1E7B7"/>
<dbReference type="KEGG" id="ccro:CMC5_008750"/>
<gene>
    <name evidence="2" type="ORF">CMC5_008750</name>
</gene>
<name>A0A0K1E7B7_CHOCO</name>
<evidence type="ECO:0000313" key="2">
    <source>
        <dbReference type="EMBL" id="AKT36754.1"/>
    </source>
</evidence>
<keyword evidence="3" id="KW-1185">Reference proteome</keyword>
<reference evidence="2 3" key="1">
    <citation type="submission" date="2015-07" db="EMBL/GenBank/DDBJ databases">
        <title>Genome analysis of myxobacterium Chondromyces crocatus Cm c5 reveals a high potential for natural compound synthesis and the genetic basis for the loss of fruiting body formation.</title>
        <authorList>
            <person name="Zaburannyi N."/>
            <person name="Bunk B."/>
            <person name="Maier J."/>
            <person name="Overmann J."/>
            <person name="Mueller R."/>
        </authorList>
    </citation>
    <scope>NUCLEOTIDE SEQUENCE [LARGE SCALE GENOMIC DNA]</scope>
    <source>
        <strain evidence="2 3">Cm c5</strain>
    </source>
</reference>
<dbReference type="OrthoDB" id="5522488at2"/>